<protein>
    <submittedName>
        <fullName evidence="1">Uncharacterized protein</fullName>
    </submittedName>
</protein>
<evidence type="ECO:0000313" key="1">
    <source>
        <dbReference type="EMBL" id="KAI3361283.1"/>
    </source>
</evidence>
<dbReference type="EMBL" id="CM041546">
    <property type="protein sequence ID" value="KAI3361283.1"/>
    <property type="molecule type" value="Genomic_DNA"/>
</dbReference>
<accession>A0ACB8W3B5</accession>
<keyword evidence="2" id="KW-1185">Reference proteome</keyword>
<organism evidence="1 2">
    <name type="scientific">Scortum barcoo</name>
    <name type="common">barcoo grunter</name>
    <dbReference type="NCBI Taxonomy" id="214431"/>
    <lineage>
        <taxon>Eukaryota</taxon>
        <taxon>Metazoa</taxon>
        <taxon>Chordata</taxon>
        <taxon>Craniata</taxon>
        <taxon>Vertebrata</taxon>
        <taxon>Euteleostomi</taxon>
        <taxon>Actinopterygii</taxon>
        <taxon>Neopterygii</taxon>
        <taxon>Teleostei</taxon>
        <taxon>Neoteleostei</taxon>
        <taxon>Acanthomorphata</taxon>
        <taxon>Eupercaria</taxon>
        <taxon>Centrarchiformes</taxon>
        <taxon>Terapontoidei</taxon>
        <taxon>Terapontidae</taxon>
        <taxon>Scortum</taxon>
    </lineage>
</organism>
<comment type="caution">
    <text evidence="1">The sequence shown here is derived from an EMBL/GenBank/DDBJ whole genome shotgun (WGS) entry which is preliminary data.</text>
</comment>
<proteinExistence type="predicted"/>
<dbReference type="Proteomes" id="UP000831701">
    <property type="component" value="Chromosome 16"/>
</dbReference>
<sequence length="269" mass="29218">MASLTSGVHHRVRGVAATTGTRDLASHNFEPLHASTMEAENMVHSDSMSPASLGICEKLFRRSVQLPPLPADPTHHQVVIRLTTQPLSLPECPRHTAGDQMKRQQSRSSSTSGPRHRSPITEHRSGSDREAIPPDHAPPGITVVAHVPTPTLSLSPPVEQWSESPKSRALSSTPPRDSKKAGYSVLLFGRRHKQQQETYPQPEGMQGSDPLVHRSELQHMAAELGSYKQAHTSSPPLTLGNSRVVEGPAPLKELGSRAQAMRGGEPDYL</sequence>
<gene>
    <name evidence="1" type="ORF">L3Q82_013468</name>
</gene>
<evidence type="ECO:0000313" key="2">
    <source>
        <dbReference type="Proteomes" id="UP000831701"/>
    </source>
</evidence>
<reference evidence="1" key="1">
    <citation type="submission" date="2022-04" db="EMBL/GenBank/DDBJ databases">
        <title>Jade perch genome.</title>
        <authorList>
            <person name="Chao B."/>
        </authorList>
    </citation>
    <scope>NUCLEOTIDE SEQUENCE</scope>
    <source>
        <strain evidence="1">CB-2022</strain>
    </source>
</reference>
<name>A0ACB8W3B5_9TELE</name>